<feature type="transmembrane region" description="Helical" evidence="1">
    <location>
        <begin position="29"/>
        <end position="46"/>
    </location>
</feature>
<keyword evidence="1" id="KW-0472">Membrane</keyword>
<dbReference type="RefSeq" id="WP_087909918.1">
    <property type="nucleotide sequence ID" value="NZ_NAIA01000003.1"/>
</dbReference>
<dbReference type="EMBL" id="NAIA01000003">
    <property type="protein sequence ID" value="OWF65681.1"/>
    <property type="molecule type" value="Genomic_DNA"/>
</dbReference>
<name>A0A210RXI5_9BURK</name>
<proteinExistence type="predicted"/>
<dbReference type="Proteomes" id="UP000196880">
    <property type="component" value="Unassembled WGS sequence"/>
</dbReference>
<dbReference type="InterPro" id="IPR007065">
    <property type="entry name" value="HPP"/>
</dbReference>
<dbReference type="PANTHER" id="PTHR33741">
    <property type="entry name" value="TRANSMEMBRANE PROTEIN DDB_G0269096-RELATED"/>
    <property type="match status" value="1"/>
</dbReference>
<dbReference type="Pfam" id="PF04982">
    <property type="entry name" value="TM_HPP"/>
    <property type="match status" value="1"/>
</dbReference>
<comment type="caution">
    <text evidence="3">The sequence shown here is derived from an EMBL/GenBank/DDBJ whole genome shotgun (WGS) entry which is preliminary data.</text>
</comment>
<evidence type="ECO:0000313" key="4">
    <source>
        <dbReference type="Proteomes" id="UP000196880"/>
    </source>
</evidence>
<feature type="transmembrane region" description="Helical" evidence="1">
    <location>
        <begin position="82"/>
        <end position="102"/>
    </location>
</feature>
<dbReference type="InterPro" id="IPR058581">
    <property type="entry name" value="TM_HPP"/>
</dbReference>
<evidence type="ECO:0000259" key="2">
    <source>
        <dbReference type="Pfam" id="PF04982"/>
    </source>
</evidence>
<keyword evidence="1" id="KW-0812">Transmembrane</keyword>
<reference evidence="3 4" key="1">
    <citation type="submission" date="2017-03" db="EMBL/GenBank/DDBJ databases">
        <title>New species Polynucleobacter sp. MWH-EgelM1-30-B4.</title>
        <authorList>
            <person name="Hahn M.W."/>
        </authorList>
    </citation>
    <scope>NUCLEOTIDE SEQUENCE [LARGE SCALE GENOMIC DNA]</scope>
    <source>
        <strain evidence="3 4">MWH-EgelM1-30-B4</strain>
    </source>
</reference>
<dbReference type="AlphaFoldDB" id="A0A210RXI5"/>
<organism evidence="3 4">
    <name type="scientific">Polynucleobacter hirudinilacicola</name>
    <dbReference type="NCBI Taxonomy" id="1743166"/>
    <lineage>
        <taxon>Bacteria</taxon>
        <taxon>Pseudomonadati</taxon>
        <taxon>Pseudomonadota</taxon>
        <taxon>Betaproteobacteria</taxon>
        <taxon>Burkholderiales</taxon>
        <taxon>Burkholderiaceae</taxon>
        <taxon>Polynucleobacter</taxon>
    </lineage>
</organism>
<evidence type="ECO:0000256" key="1">
    <source>
        <dbReference type="SAM" id="Phobius"/>
    </source>
</evidence>
<feature type="transmembrane region" description="Helical" evidence="1">
    <location>
        <begin position="114"/>
        <end position="142"/>
    </location>
</feature>
<gene>
    <name evidence="3" type="ORF">B6A14_07830</name>
</gene>
<keyword evidence="4" id="KW-1185">Reference proteome</keyword>
<dbReference type="PANTHER" id="PTHR33741:SF5">
    <property type="entry name" value="TRANSMEMBRANE PROTEIN DDB_G0269096-RELATED"/>
    <property type="match status" value="1"/>
</dbReference>
<keyword evidence="1" id="KW-1133">Transmembrane helix</keyword>
<sequence length="179" mass="19678">MRHKVNYIVKRCAFFFGGDQPQVSWLERFRAAFGTFAGLLVVLVIAKYLGDLNGLDEWLTASLGASAFLVFTLPQSPMAQPWAVIGGNTLSALVGITVIYFIDEPLIAMPLAASLSIFGMFILRCLHPPAAAVALIVVLGHVMHYRYAFFPVMVDSALLVLMGVIYSNLTKKPYPNRPK</sequence>
<feature type="transmembrane region" description="Helical" evidence="1">
    <location>
        <begin position="148"/>
        <end position="169"/>
    </location>
</feature>
<feature type="domain" description="HPP transmembrane region" evidence="2">
    <location>
        <begin position="21"/>
        <end position="175"/>
    </location>
</feature>
<evidence type="ECO:0000313" key="3">
    <source>
        <dbReference type="EMBL" id="OWF65681.1"/>
    </source>
</evidence>
<accession>A0A210RXI5</accession>
<protein>
    <submittedName>
        <fullName evidence="3">HPP family protein</fullName>
    </submittedName>
</protein>
<dbReference type="OrthoDB" id="9811720at2"/>